<protein>
    <submittedName>
        <fullName evidence="1">Uncharacterized protein</fullName>
    </submittedName>
</protein>
<sequence>MEYIARICGWICSYGMLIEHDTWGMWVEYVARYIATVCGWKYVARGMRVEYVARGMLMVNLDYYVGKHVAKYVTRSMWVVHDARVSMWLEYVARQGYTVECVARGMWVEYVTWGMRLEFIARVMGVEYIATVCGWSMWLEYESGVCDYGMWMDYVARDVEAVKANLEQIRTKVGEGALPLMRKKSVISRWRMAAKITS</sequence>
<reference evidence="1" key="2">
    <citation type="submission" date="2020-11" db="EMBL/GenBank/DDBJ databases">
        <authorList>
            <person name="McCartney M.A."/>
            <person name="Auch B."/>
            <person name="Kono T."/>
            <person name="Mallez S."/>
            <person name="Becker A."/>
            <person name="Gohl D.M."/>
            <person name="Silverstein K.A.T."/>
            <person name="Koren S."/>
            <person name="Bechman K.B."/>
            <person name="Herman A."/>
            <person name="Abrahante J.E."/>
            <person name="Garbe J."/>
        </authorList>
    </citation>
    <scope>NUCLEOTIDE SEQUENCE</scope>
    <source>
        <strain evidence="1">Duluth1</strain>
        <tissue evidence="1">Whole animal</tissue>
    </source>
</reference>
<dbReference type="EMBL" id="JAIWYP010000005">
    <property type="protein sequence ID" value="KAH3829459.1"/>
    <property type="molecule type" value="Genomic_DNA"/>
</dbReference>
<gene>
    <name evidence="1" type="ORF">DPMN_131455</name>
</gene>
<keyword evidence="2" id="KW-1185">Reference proteome</keyword>
<comment type="caution">
    <text evidence="1">The sequence shown here is derived from an EMBL/GenBank/DDBJ whole genome shotgun (WGS) entry which is preliminary data.</text>
</comment>
<evidence type="ECO:0000313" key="2">
    <source>
        <dbReference type="Proteomes" id="UP000828390"/>
    </source>
</evidence>
<name>A0A9D4K028_DREPO</name>
<organism evidence="1 2">
    <name type="scientific">Dreissena polymorpha</name>
    <name type="common">Zebra mussel</name>
    <name type="synonym">Mytilus polymorpha</name>
    <dbReference type="NCBI Taxonomy" id="45954"/>
    <lineage>
        <taxon>Eukaryota</taxon>
        <taxon>Metazoa</taxon>
        <taxon>Spiralia</taxon>
        <taxon>Lophotrochozoa</taxon>
        <taxon>Mollusca</taxon>
        <taxon>Bivalvia</taxon>
        <taxon>Autobranchia</taxon>
        <taxon>Heteroconchia</taxon>
        <taxon>Euheterodonta</taxon>
        <taxon>Imparidentia</taxon>
        <taxon>Neoheterodontei</taxon>
        <taxon>Myida</taxon>
        <taxon>Dreissenoidea</taxon>
        <taxon>Dreissenidae</taxon>
        <taxon>Dreissena</taxon>
    </lineage>
</organism>
<dbReference type="Proteomes" id="UP000828390">
    <property type="component" value="Unassembled WGS sequence"/>
</dbReference>
<reference evidence="1" key="1">
    <citation type="journal article" date="2019" name="bioRxiv">
        <title>The Genome of the Zebra Mussel, Dreissena polymorpha: A Resource for Invasive Species Research.</title>
        <authorList>
            <person name="McCartney M.A."/>
            <person name="Auch B."/>
            <person name="Kono T."/>
            <person name="Mallez S."/>
            <person name="Zhang Y."/>
            <person name="Obille A."/>
            <person name="Becker A."/>
            <person name="Abrahante J.E."/>
            <person name="Garbe J."/>
            <person name="Badalamenti J.P."/>
            <person name="Herman A."/>
            <person name="Mangelson H."/>
            <person name="Liachko I."/>
            <person name="Sullivan S."/>
            <person name="Sone E.D."/>
            <person name="Koren S."/>
            <person name="Silverstein K.A.T."/>
            <person name="Beckman K.B."/>
            <person name="Gohl D.M."/>
        </authorList>
    </citation>
    <scope>NUCLEOTIDE SEQUENCE</scope>
    <source>
        <strain evidence="1">Duluth1</strain>
        <tissue evidence="1">Whole animal</tissue>
    </source>
</reference>
<accession>A0A9D4K028</accession>
<proteinExistence type="predicted"/>
<evidence type="ECO:0000313" key="1">
    <source>
        <dbReference type="EMBL" id="KAH3829459.1"/>
    </source>
</evidence>
<dbReference type="AlphaFoldDB" id="A0A9D4K028"/>